<dbReference type="SUPFAM" id="SSF48498">
    <property type="entry name" value="Tetracyclin repressor-like, C-terminal domain"/>
    <property type="match status" value="1"/>
</dbReference>
<dbReference type="EMBL" id="JAMTCP010000001">
    <property type="protein sequence ID" value="MCP2256466.1"/>
    <property type="molecule type" value="Genomic_DNA"/>
</dbReference>
<dbReference type="Gene3D" id="1.10.357.10">
    <property type="entry name" value="Tetracycline Repressor, domain 2"/>
    <property type="match status" value="1"/>
</dbReference>
<reference evidence="6 7" key="1">
    <citation type="submission" date="2022-06" db="EMBL/GenBank/DDBJ databases">
        <title>Genomic Encyclopedia of Archaeal and Bacterial Type Strains, Phase II (KMG-II): from individual species to whole genera.</title>
        <authorList>
            <person name="Goeker M."/>
        </authorList>
    </citation>
    <scope>NUCLEOTIDE SEQUENCE [LARGE SCALE GENOMIC DNA]</scope>
    <source>
        <strain evidence="6 7">DSM 40477</strain>
    </source>
</reference>
<keyword evidence="7" id="KW-1185">Reference proteome</keyword>
<proteinExistence type="predicted"/>
<gene>
    <name evidence="6" type="ORF">LX15_000149</name>
</gene>
<evidence type="ECO:0000256" key="2">
    <source>
        <dbReference type="ARBA" id="ARBA00023125"/>
    </source>
</evidence>
<dbReference type="Pfam" id="PF16925">
    <property type="entry name" value="TetR_C_13"/>
    <property type="match status" value="1"/>
</dbReference>
<sequence>MGRTKEFDPDAALRAAMDLFWRQGYEATSMQDLCEHLGLGRGSVYGAFGGKRELFLMAVRRYVEDSRESLLARLSTSGSALDAVRGLVRDYAETALQEAGRKGCLLTNTAVELPADEEAQRHVESGLETMEVLLTATLMRAKAEGELSEDRDPVVLARFLVTLLQGIRVVGKTPVRQRFLDDTVDQALALLA</sequence>
<evidence type="ECO:0000313" key="6">
    <source>
        <dbReference type="EMBL" id="MCP2256466.1"/>
    </source>
</evidence>
<dbReference type="InterPro" id="IPR011075">
    <property type="entry name" value="TetR_C"/>
</dbReference>
<dbReference type="RefSeq" id="WP_253667464.1">
    <property type="nucleotide sequence ID" value="NZ_JAMTCP010000001.1"/>
</dbReference>
<keyword evidence="2 4" id="KW-0238">DNA-binding</keyword>
<keyword evidence="1" id="KW-0805">Transcription regulation</keyword>
<feature type="DNA-binding region" description="H-T-H motif" evidence="4">
    <location>
        <begin position="29"/>
        <end position="48"/>
    </location>
</feature>
<evidence type="ECO:0000256" key="3">
    <source>
        <dbReference type="ARBA" id="ARBA00023163"/>
    </source>
</evidence>
<dbReference type="PRINTS" id="PR00455">
    <property type="entry name" value="HTHTETR"/>
</dbReference>
<name>A0ABT1HLS1_STRSD</name>
<dbReference type="InterPro" id="IPR036271">
    <property type="entry name" value="Tet_transcr_reg_TetR-rel_C_sf"/>
</dbReference>
<dbReference type="PANTHER" id="PTHR47506">
    <property type="entry name" value="TRANSCRIPTIONAL REGULATORY PROTEIN"/>
    <property type="match status" value="1"/>
</dbReference>
<dbReference type="PROSITE" id="PS01081">
    <property type="entry name" value="HTH_TETR_1"/>
    <property type="match status" value="1"/>
</dbReference>
<evidence type="ECO:0000313" key="7">
    <source>
        <dbReference type="Proteomes" id="UP001205311"/>
    </source>
</evidence>
<dbReference type="Proteomes" id="UP001205311">
    <property type="component" value="Unassembled WGS sequence"/>
</dbReference>
<dbReference type="Pfam" id="PF00440">
    <property type="entry name" value="TetR_N"/>
    <property type="match status" value="1"/>
</dbReference>
<keyword evidence="3" id="KW-0804">Transcription</keyword>
<accession>A0ABT1HLS1</accession>
<evidence type="ECO:0000256" key="4">
    <source>
        <dbReference type="PROSITE-ProRule" id="PRU00335"/>
    </source>
</evidence>
<comment type="caution">
    <text evidence="6">The sequence shown here is derived from an EMBL/GenBank/DDBJ whole genome shotgun (WGS) entry which is preliminary data.</text>
</comment>
<organism evidence="6 7">
    <name type="scientific">Streptoalloteichus tenebrarius (strain ATCC 17920 / DSM 40477 / JCM 4838 / CBS 697.72 / NBRC 16177 / NCIMB 11028 / NRRL B-12390 / A12253. 1 / ISP 5477)</name>
    <name type="common">Streptomyces tenebrarius</name>
    <dbReference type="NCBI Taxonomy" id="1933"/>
    <lineage>
        <taxon>Bacteria</taxon>
        <taxon>Bacillati</taxon>
        <taxon>Actinomycetota</taxon>
        <taxon>Actinomycetes</taxon>
        <taxon>Pseudonocardiales</taxon>
        <taxon>Pseudonocardiaceae</taxon>
        <taxon>Streptoalloteichus</taxon>
    </lineage>
</organism>
<dbReference type="PANTHER" id="PTHR47506:SF1">
    <property type="entry name" value="HTH-TYPE TRANSCRIPTIONAL REGULATOR YJDC"/>
    <property type="match status" value="1"/>
</dbReference>
<evidence type="ECO:0000259" key="5">
    <source>
        <dbReference type="PROSITE" id="PS50977"/>
    </source>
</evidence>
<dbReference type="Gene3D" id="1.10.10.60">
    <property type="entry name" value="Homeodomain-like"/>
    <property type="match status" value="1"/>
</dbReference>
<feature type="domain" description="HTH tetR-type" evidence="5">
    <location>
        <begin position="6"/>
        <end position="66"/>
    </location>
</feature>
<evidence type="ECO:0000256" key="1">
    <source>
        <dbReference type="ARBA" id="ARBA00023015"/>
    </source>
</evidence>
<protein>
    <submittedName>
        <fullName evidence="6">Transcriptional regulator, TetR family</fullName>
    </submittedName>
</protein>
<dbReference type="InterPro" id="IPR009057">
    <property type="entry name" value="Homeodomain-like_sf"/>
</dbReference>
<dbReference type="InterPro" id="IPR023772">
    <property type="entry name" value="DNA-bd_HTH_TetR-type_CS"/>
</dbReference>
<dbReference type="SUPFAM" id="SSF46689">
    <property type="entry name" value="Homeodomain-like"/>
    <property type="match status" value="1"/>
</dbReference>
<dbReference type="PROSITE" id="PS50977">
    <property type="entry name" value="HTH_TETR_2"/>
    <property type="match status" value="1"/>
</dbReference>
<dbReference type="InterPro" id="IPR001647">
    <property type="entry name" value="HTH_TetR"/>
</dbReference>